<dbReference type="Pfam" id="PF08545">
    <property type="entry name" value="ACP_syn_III"/>
    <property type="match status" value="1"/>
</dbReference>
<dbReference type="EMBL" id="BOPG01000076">
    <property type="protein sequence ID" value="GIJ62230.1"/>
    <property type="molecule type" value="Genomic_DNA"/>
</dbReference>
<reference evidence="2" key="1">
    <citation type="submission" date="2021-01" db="EMBL/GenBank/DDBJ databases">
        <title>Whole genome shotgun sequence of Virgisporangium aurantiacum NBRC 16421.</title>
        <authorList>
            <person name="Komaki H."/>
            <person name="Tamura T."/>
        </authorList>
    </citation>
    <scope>NUCLEOTIDE SEQUENCE</scope>
    <source>
        <strain evidence="2">NBRC 16421</strain>
    </source>
</reference>
<dbReference type="AlphaFoldDB" id="A0A8J4E4R7"/>
<dbReference type="PANTHER" id="PTHR34069:SF2">
    <property type="entry name" value="BETA-KETOACYL-[ACYL-CARRIER-PROTEIN] SYNTHASE III"/>
    <property type="match status" value="1"/>
</dbReference>
<dbReference type="GO" id="GO:0044550">
    <property type="term" value="P:secondary metabolite biosynthetic process"/>
    <property type="evidence" value="ECO:0007669"/>
    <property type="project" value="TreeGrafter"/>
</dbReference>
<organism evidence="2 3">
    <name type="scientific">Virgisporangium aurantiacum</name>
    <dbReference type="NCBI Taxonomy" id="175570"/>
    <lineage>
        <taxon>Bacteria</taxon>
        <taxon>Bacillati</taxon>
        <taxon>Actinomycetota</taxon>
        <taxon>Actinomycetes</taxon>
        <taxon>Micromonosporales</taxon>
        <taxon>Micromonosporaceae</taxon>
        <taxon>Virgisporangium</taxon>
    </lineage>
</organism>
<dbReference type="GO" id="GO:0006633">
    <property type="term" value="P:fatty acid biosynthetic process"/>
    <property type="evidence" value="ECO:0007669"/>
    <property type="project" value="InterPro"/>
</dbReference>
<dbReference type="InterPro" id="IPR013751">
    <property type="entry name" value="ACP_syn_III_N"/>
</dbReference>
<name>A0A8J4E4R7_9ACTN</name>
<dbReference type="Gene3D" id="3.40.47.10">
    <property type="match status" value="2"/>
</dbReference>
<feature type="domain" description="Beta-ketoacyl-[acyl-carrier-protein] synthase III N-terminal" evidence="1">
    <location>
        <begin position="112"/>
        <end position="175"/>
    </location>
</feature>
<protein>
    <recommendedName>
        <fullName evidence="1">Beta-ketoacyl-[acyl-carrier-protein] synthase III N-terminal domain-containing protein</fullName>
    </recommendedName>
</protein>
<accession>A0A8J4E4R7</accession>
<dbReference type="PANTHER" id="PTHR34069">
    <property type="entry name" value="3-OXOACYL-[ACYL-CARRIER-PROTEIN] SYNTHASE 3"/>
    <property type="match status" value="1"/>
</dbReference>
<evidence type="ECO:0000313" key="2">
    <source>
        <dbReference type="EMBL" id="GIJ62230.1"/>
    </source>
</evidence>
<gene>
    <name evidence="2" type="ORF">Vau01_097460</name>
</gene>
<dbReference type="GO" id="GO:0004315">
    <property type="term" value="F:3-oxoacyl-[acyl-carrier-protein] synthase activity"/>
    <property type="evidence" value="ECO:0007669"/>
    <property type="project" value="InterPro"/>
</dbReference>
<comment type="caution">
    <text evidence="2">The sequence shown here is derived from an EMBL/GenBank/DDBJ whole genome shotgun (WGS) entry which is preliminary data.</text>
</comment>
<dbReference type="Proteomes" id="UP000612585">
    <property type="component" value="Unassembled WGS sequence"/>
</dbReference>
<dbReference type="CDD" id="cd00827">
    <property type="entry name" value="init_cond_enzymes"/>
    <property type="match status" value="1"/>
</dbReference>
<proteinExistence type="predicted"/>
<dbReference type="RefSeq" id="WP_204007753.1">
    <property type="nucleotide sequence ID" value="NZ_BOPG01000076.1"/>
</dbReference>
<evidence type="ECO:0000259" key="1">
    <source>
        <dbReference type="Pfam" id="PF08545"/>
    </source>
</evidence>
<dbReference type="InterPro" id="IPR016039">
    <property type="entry name" value="Thiolase-like"/>
</dbReference>
<evidence type="ECO:0000313" key="3">
    <source>
        <dbReference type="Proteomes" id="UP000612585"/>
    </source>
</evidence>
<sequence length="344" mass="36357">MRIDFDLALSGPNTCFPRGVETTTDAVAAGRVDARSAEELGVELIHIADPDETPPALAVTAARRALTAAGLSGPDVGLLLHCSVWHQGWDMWSPAHHIAARIGADAALPIGVNQGCNAVMAAVELAAPWLAADRSGRSVMVTAGDRFLAPGFDRWRGNFGFVHGDAATAAVLRRGPVAGALAVRAVRSRTAPHLEEMNRAGLEPTVAARMNGDVDLRAPKKAYFMRHGLRDFEKLTEESVRGVIEESLADAGVAPDDARIRGVAVPRMSEALVRHVYAPLLSTVTPAPVLPMQRRTGHLACSDVLANVADLHVVALDRPGDVGVVLNIGGGYTWSALVVEVPGW</sequence>
<dbReference type="SUPFAM" id="SSF53901">
    <property type="entry name" value="Thiolase-like"/>
    <property type="match status" value="2"/>
</dbReference>
<keyword evidence="3" id="KW-1185">Reference proteome</keyword>